<comment type="caution">
    <text evidence="3">The sequence shown here is derived from an EMBL/GenBank/DDBJ whole genome shotgun (WGS) entry which is preliminary data.</text>
</comment>
<feature type="chain" id="PRO_5042120563" description="Glycan binding protein Y3-like domain-containing protein" evidence="1">
    <location>
        <begin position="24"/>
        <end position="144"/>
    </location>
</feature>
<keyword evidence="1" id="KW-0732">Signal</keyword>
<reference evidence="3" key="1">
    <citation type="submission" date="2023-03" db="EMBL/GenBank/DDBJ databases">
        <title>Massive genome expansion in bonnet fungi (Mycena s.s.) driven by repeated elements and novel gene families across ecological guilds.</title>
        <authorList>
            <consortium name="Lawrence Berkeley National Laboratory"/>
            <person name="Harder C.B."/>
            <person name="Miyauchi S."/>
            <person name="Viragh M."/>
            <person name="Kuo A."/>
            <person name="Thoen E."/>
            <person name="Andreopoulos B."/>
            <person name="Lu D."/>
            <person name="Skrede I."/>
            <person name="Drula E."/>
            <person name="Henrissat B."/>
            <person name="Morin E."/>
            <person name="Kohler A."/>
            <person name="Barry K."/>
            <person name="LaButti K."/>
            <person name="Morin E."/>
            <person name="Salamov A."/>
            <person name="Lipzen A."/>
            <person name="Mereny Z."/>
            <person name="Hegedus B."/>
            <person name="Baldrian P."/>
            <person name="Stursova M."/>
            <person name="Weitz H."/>
            <person name="Taylor A."/>
            <person name="Grigoriev I.V."/>
            <person name="Nagy L.G."/>
            <person name="Martin F."/>
            <person name="Kauserud H."/>
        </authorList>
    </citation>
    <scope>NUCLEOTIDE SEQUENCE</scope>
    <source>
        <strain evidence="3">9284</strain>
    </source>
</reference>
<evidence type="ECO:0000256" key="1">
    <source>
        <dbReference type="SAM" id="SignalP"/>
    </source>
</evidence>
<protein>
    <recommendedName>
        <fullName evidence="2">Glycan binding protein Y3-like domain-containing protein</fullName>
    </recommendedName>
</protein>
<dbReference type="EMBL" id="JARKIF010000013">
    <property type="protein sequence ID" value="KAJ7624646.1"/>
    <property type="molecule type" value="Genomic_DNA"/>
</dbReference>
<dbReference type="InterPro" id="IPR054443">
    <property type="entry name" value="Y3-like_dom"/>
</dbReference>
<proteinExistence type="predicted"/>
<organism evidence="3 4">
    <name type="scientific">Roridomyces roridus</name>
    <dbReference type="NCBI Taxonomy" id="1738132"/>
    <lineage>
        <taxon>Eukaryota</taxon>
        <taxon>Fungi</taxon>
        <taxon>Dikarya</taxon>
        <taxon>Basidiomycota</taxon>
        <taxon>Agaricomycotina</taxon>
        <taxon>Agaricomycetes</taxon>
        <taxon>Agaricomycetidae</taxon>
        <taxon>Agaricales</taxon>
        <taxon>Marasmiineae</taxon>
        <taxon>Mycenaceae</taxon>
        <taxon>Roridomyces</taxon>
    </lineage>
</organism>
<dbReference type="Pfam" id="PF22803">
    <property type="entry name" value="GBD_Y3"/>
    <property type="match status" value="1"/>
</dbReference>
<evidence type="ECO:0000313" key="4">
    <source>
        <dbReference type="Proteomes" id="UP001221142"/>
    </source>
</evidence>
<feature type="domain" description="Glycan binding protein Y3-like" evidence="2">
    <location>
        <begin position="43"/>
        <end position="129"/>
    </location>
</feature>
<gene>
    <name evidence="3" type="ORF">FB45DRAFT_923943</name>
</gene>
<sequence length="144" mass="14646">MFSLNSATLSLIFLAITATRCIGQQPAIGCYSDGPNNILVPFDCSPFIEQFCASISEAPIPGGDGDARLVGCFTSTPGLECNLVATNFGATAAVPGAANCSAALTPAAACHVGGFGQFSDDVFIYGIDTVFNDPLDGPCDVILG</sequence>
<evidence type="ECO:0000313" key="3">
    <source>
        <dbReference type="EMBL" id="KAJ7624646.1"/>
    </source>
</evidence>
<feature type="signal peptide" evidence="1">
    <location>
        <begin position="1"/>
        <end position="23"/>
    </location>
</feature>
<evidence type="ECO:0000259" key="2">
    <source>
        <dbReference type="Pfam" id="PF22803"/>
    </source>
</evidence>
<accession>A0AAD7BLF1</accession>
<name>A0AAD7BLF1_9AGAR</name>
<dbReference type="AlphaFoldDB" id="A0AAD7BLF1"/>
<dbReference type="Proteomes" id="UP001221142">
    <property type="component" value="Unassembled WGS sequence"/>
</dbReference>
<keyword evidence="4" id="KW-1185">Reference proteome</keyword>